<evidence type="ECO:0000313" key="2">
    <source>
        <dbReference type="Proteomes" id="UP001153331"/>
    </source>
</evidence>
<comment type="caution">
    <text evidence="1">The sequence shown here is derived from an EMBL/GenBank/DDBJ whole genome shotgun (WGS) entry which is preliminary data.</text>
</comment>
<name>A0ACC2ITU3_9PLEO</name>
<proteinExistence type="predicted"/>
<sequence>MSGKSRKAKKRGNHGQQLPPKPSYYKYTPLQTSKSIRLLQLKPGKDDEPINCWLFEVRLDDWPSYQALSYTWGDPDDKSTIPCNEKIVSIPRNLSEGLRVLRRPDRLRILWADAVCINQKDPEERGSQVQLMSRIFSEASRVLIWLGHDDSSVIHAAFRYICSLLNRKEDSVFANYKWQGKEVDLRTGGTVSTDDVLDKTTIVALEHLFARSYFRRGWIVQEVVLPKTAEIIWDQACINYLWFQAATSDLFAHHLREFSDSALYGLLAVDRIRSFRFKLHDTPGEYAFARVLMLFNNQEFGDPRDHIYGLLGLQKICRDMNLKRPLFQPNYTISYLECYKSAAETLLIEHQDMGIISLVQHLGAAIDNSPSWVPRLEVRMGHFLGFFYYRWRACGYYRVVASKHKLDKLDCMRLRGVRVATLEAITPRGYRDSEEVKTLLCSLQDRHDERSIAWTMTHGMGADGDSLCQQPQKQERHMDDYRAFINNDVNNPELESAKTFGELCTECLDPCILFETCSNLLGLCSGPAQPGDQLVIFYGGRMPFVLRPVGDPDACWKLVGQKRHKRRARRTHARDQHLPRSTETTQAQRRLSWLPYKQPRSRDRNTGPQRRLAEVVGMARLGPQSVGQELLRVPLRLLVLNPLALLPVRHDLKRQPEDKDSQAQDVRQIGSRRYRGAEARGRKRRARQAVDQNNGQRAQRHPRRLRKKGNVELRRRRADLVEPAILPVPLLQPNVVLHLTHTA</sequence>
<organism evidence="1 2">
    <name type="scientific">Boeremia exigua</name>
    <dbReference type="NCBI Taxonomy" id="749465"/>
    <lineage>
        <taxon>Eukaryota</taxon>
        <taxon>Fungi</taxon>
        <taxon>Dikarya</taxon>
        <taxon>Ascomycota</taxon>
        <taxon>Pezizomycotina</taxon>
        <taxon>Dothideomycetes</taxon>
        <taxon>Pleosporomycetidae</taxon>
        <taxon>Pleosporales</taxon>
        <taxon>Pleosporineae</taxon>
        <taxon>Didymellaceae</taxon>
        <taxon>Boeremia</taxon>
    </lineage>
</organism>
<protein>
    <submittedName>
        <fullName evidence="1">Uncharacterized protein</fullName>
    </submittedName>
</protein>
<dbReference type="Proteomes" id="UP001153331">
    <property type="component" value="Unassembled WGS sequence"/>
</dbReference>
<gene>
    <name evidence="1" type="ORF">OPT61_g484</name>
</gene>
<keyword evidence="2" id="KW-1185">Reference proteome</keyword>
<dbReference type="EMBL" id="JAPHNI010000015">
    <property type="protein sequence ID" value="KAJ8118593.1"/>
    <property type="molecule type" value="Genomic_DNA"/>
</dbReference>
<evidence type="ECO:0000313" key="1">
    <source>
        <dbReference type="EMBL" id="KAJ8118593.1"/>
    </source>
</evidence>
<reference evidence="1" key="1">
    <citation type="submission" date="2022-11" db="EMBL/GenBank/DDBJ databases">
        <title>Genome Sequence of Boeremia exigua.</title>
        <authorList>
            <person name="Buettner E."/>
        </authorList>
    </citation>
    <scope>NUCLEOTIDE SEQUENCE</scope>
    <source>
        <strain evidence="1">CU02</strain>
    </source>
</reference>
<accession>A0ACC2ITU3</accession>